<name>A0A6B0TVA9_IXORI</name>
<dbReference type="EMBL" id="GIFC01001926">
    <property type="protein sequence ID" value="MXU84009.1"/>
    <property type="molecule type" value="Transcribed_RNA"/>
</dbReference>
<reference evidence="2" key="1">
    <citation type="submission" date="2019-12" db="EMBL/GenBank/DDBJ databases">
        <title>An insight into the sialome of adult female Ixodes ricinus ticks feeding for 6 days.</title>
        <authorList>
            <person name="Perner J."/>
            <person name="Ribeiro J.M.C."/>
        </authorList>
    </citation>
    <scope>NUCLEOTIDE SEQUENCE</scope>
    <source>
        <strain evidence="2">Semi-engorged</strain>
        <tissue evidence="2">Salivary glands</tissue>
    </source>
</reference>
<feature type="compositionally biased region" description="Polar residues" evidence="1">
    <location>
        <begin position="63"/>
        <end position="78"/>
    </location>
</feature>
<proteinExistence type="predicted"/>
<organism evidence="2">
    <name type="scientific">Ixodes ricinus</name>
    <name type="common">Common tick</name>
    <name type="synonym">Acarus ricinus</name>
    <dbReference type="NCBI Taxonomy" id="34613"/>
    <lineage>
        <taxon>Eukaryota</taxon>
        <taxon>Metazoa</taxon>
        <taxon>Ecdysozoa</taxon>
        <taxon>Arthropoda</taxon>
        <taxon>Chelicerata</taxon>
        <taxon>Arachnida</taxon>
        <taxon>Acari</taxon>
        <taxon>Parasitiformes</taxon>
        <taxon>Ixodida</taxon>
        <taxon>Ixodoidea</taxon>
        <taxon>Ixodidae</taxon>
        <taxon>Ixodinae</taxon>
        <taxon>Ixodes</taxon>
    </lineage>
</organism>
<evidence type="ECO:0000313" key="2">
    <source>
        <dbReference type="EMBL" id="MXU84009.1"/>
    </source>
</evidence>
<sequence>MNSATMAMSCSLSPLVVRAGVPSRMPPGLRALLSPGTVFLLQAMDMSSSTRSARDPFSPVGRRSTQTRWLSVPPDTQV</sequence>
<protein>
    <submittedName>
        <fullName evidence="2">Putative secreted protein</fullName>
    </submittedName>
</protein>
<feature type="region of interest" description="Disordered" evidence="1">
    <location>
        <begin position="48"/>
        <end position="78"/>
    </location>
</feature>
<dbReference type="AlphaFoldDB" id="A0A6B0TVA9"/>
<accession>A0A6B0TVA9</accession>
<evidence type="ECO:0000256" key="1">
    <source>
        <dbReference type="SAM" id="MobiDB-lite"/>
    </source>
</evidence>